<dbReference type="eggNOG" id="KOG2933">
    <property type="taxonomic scope" value="Eukaryota"/>
</dbReference>
<reference evidence="5 6" key="1">
    <citation type="journal article" date="2011" name="Cell">
        <title>The monarch butterfly genome yields insights into long-distance migration.</title>
        <authorList>
            <person name="Zhan S."/>
            <person name="Merlin C."/>
            <person name="Boore J.L."/>
            <person name="Reppert S.M."/>
        </authorList>
    </citation>
    <scope>NUCLEOTIDE SEQUENCE [LARGE SCALE GENOMIC DNA]</scope>
    <source>
        <strain evidence="5">F-2</strain>
    </source>
</reference>
<dbReference type="OrthoDB" id="506011at2759"/>
<protein>
    <submittedName>
        <fullName evidence="5">Uncharacterized protein</fullName>
    </submittedName>
</protein>
<dbReference type="PANTHER" id="PTHR31898:SF1">
    <property type="entry name" value="TLC DOMAIN-CONTAINING PROTEIN 5"/>
    <property type="match status" value="1"/>
</dbReference>
<dbReference type="InterPro" id="IPR006634">
    <property type="entry name" value="TLC-dom"/>
</dbReference>
<keyword evidence="3" id="KW-1133">Transmembrane helix</keyword>
<dbReference type="GO" id="GO:0016020">
    <property type="term" value="C:membrane"/>
    <property type="evidence" value="ECO:0007669"/>
    <property type="project" value="UniProtKB-SubCell"/>
</dbReference>
<comment type="subcellular location">
    <subcellularLocation>
        <location evidence="1">Membrane</location>
        <topology evidence="1">Multi-pass membrane protein</topology>
    </subcellularLocation>
</comment>
<keyword evidence="6" id="KW-1185">Reference proteome</keyword>
<dbReference type="Proteomes" id="UP000007151">
    <property type="component" value="Unassembled WGS sequence"/>
</dbReference>
<sequence length="245" mass="28252">MGLQHELSTTSLLKLCSFIFWGWSYLCCAHNAPEKNPEWSSRVITLLHGSVATVAGLWQCGLTTITKHSLTSKITVAHYALMLWSWGYFAFDLVWCLIYWSNSYVILCHHLTALIGVNIYMTKDYTGCTFACTLALMEVTNPLLQTRWLLRNEGYGQTMPFYIIEMIYLLMFVSLRGPFCTYLIFKILKSDILDTDEKIVSVVLYLVSLELIYEILSYVMYKYKNKIDTFRGLANELGVVLNYMP</sequence>
<name>A0A212FF04_DANPL</name>
<organism evidence="5 6">
    <name type="scientific">Danaus plexippus plexippus</name>
    <dbReference type="NCBI Taxonomy" id="278856"/>
    <lineage>
        <taxon>Eukaryota</taxon>
        <taxon>Metazoa</taxon>
        <taxon>Ecdysozoa</taxon>
        <taxon>Arthropoda</taxon>
        <taxon>Hexapoda</taxon>
        <taxon>Insecta</taxon>
        <taxon>Pterygota</taxon>
        <taxon>Neoptera</taxon>
        <taxon>Endopterygota</taxon>
        <taxon>Lepidoptera</taxon>
        <taxon>Glossata</taxon>
        <taxon>Ditrysia</taxon>
        <taxon>Papilionoidea</taxon>
        <taxon>Nymphalidae</taxon>
        <taxon>Danainae</taxon>
        <taxon>Danaini</taxon>
        <taxon>Danaina</taxon>
        <taxon>Danaus</taxon>
        <taxon>Danaus</taxon>
    </lineage>
</organism>
<evidence type="ECO:0000313" key="6">
    <source>
        <dbReference type="Proteomes" id="UP000007151"/>
    </source>
</evidence>
<dbReference type="AlphaFoldDB" id="A0A212FF04"/>
<dbReference type="PROSITE" id="PS50922">
    <property type="entry name" value="TLC"/>
    <property type="match status" value="1"/>
</dbReference>
<dbReference type="PANTHER" id="PTHR31898">
    <property type="entry name" value="TRANSMEMBRANE PROTEIN 136"/>
    <property type="match status" value="1"/>
</dbReference>
<evidence type="ECO:0000313" key="5">
    <source>
        <dbReference type="EMBL" id="OWR52335.1"/>
    </source>
</evidence>
<proteinExistence type="predicted"/>
<dbReference type="EMBL" id="AGBW02008864">
    <property type="protein sequence ID" value="OWR52335.1"/>
    <property type="molecule type" value="Genomic_DNA"/>
</dbReference>
<dbReference type="Pfam" id="PF03798">
    <property type="entry name" value="TRAM_LAG1_CLN8"/>
    <property type="match status" value="1"/>
</dbReference>
<evidence type="ECO:0000256" key="3">
    <source>
        <dbReference type="ARBA" id="ARBA00022989"/>
    </source>
</evidence>
<dbReference type="STRING" id="278856.A0A212FF04"/>
<dbReference type="eggNOG" id="KOG4474">
    <property type="taxonomic scope" value="Eukaryota"/>
</dbReference>
<evidence type="ECO:0000256" key="2">
    <source>
        <dbReference type="ARBA" id="ARBA00022692"/>
    </source>
</evidence>
<evidence type="ECO:0000256" key="1">
    <source>
        <dbReference type="ARBA" id="ARBA00004141"/>
    </source>
</evidence>
<keyword evidence="2" id="KW-0812">Transmembrane</keyword>
<gene>
    <name evidence="5" type="ORF">KGM_212618</name>
</gene>
<comment type="caution">
    <text evidence="5">The sequence shown here is derived from an EMBL/GenBank/DDBJ whole genome shotgun (WGS) entry which is preliminary data.</text>
</comment>
<evidence type="ECO:0000256" key="4">
    <source>
        <dbReference type="ARBA" id="ARBA00023136"/>
    </source>
</evidence>
<accession>A0A212FF04</accession>
<dbReference type="KEGG" id="dpl:KGM_212618"/>
<dbReference type="InterPro" id="IPR042512">
    <property type="entry name" value="TLCD5"/>
</dbReference>
<dbReference type="SMART" id="SM00724">
    <property type="entry name" value="TLC"/>
    <property type="match status" value="1"/>
</dbReference>
<keyword evidence="4" id="KW-0472">Membrane</keyword>